<evidence type="ECO:0008006" key="3">
    <source>
        <dbReference type="Google" id="ProtNLM"/>
    </source>
</evidence>
<gene>
    <name evidence="1" type="ORF">M513_00677</name>
</gene>
<evidence type="ECO:0000313" key="1">
    <source>
        <dbReference type="EMBL" id="KFD58451.1"/>
    </source>
</evidence>
<dbReference type="PANTHER" id="PTHR47163">
    <property type="entry name" value="DDE_TNP_IS1595 DOMAIN-CONTAINING PROTEIN"/>
    <property type="match status" value="1"/>
</dbReference>
<dbReference type="EMBL" id="KL363184">
    <property type="protein sequence ID" value="KFD58451.1"/>
    <property type="molecule type" value="Genomic_DNA"/>
</dbReference>
<accession>A0A085MMK5</accession>
<reference evidence="1 2" key="1">
    <citation type="journal article" date="2014" name="Nat. Genet.">
        <title>Genome and transcriptome of the porcine whipworm Trichuris suis.</title>
        <authorList>
            <person name="Jex A.R."/>
            <person name="Nejsum P."/>
            <person name="Schwarz E.M."/>
            <person name="Hu L."/>
            <person name="Young N.D."/>
            <person name="Hall R.S."/>
            <person name="Korhonen P.K."/>
            <person name="Liao S."/>
            <person name="Thamsborg S."/>
            <person name="Xia J."/>
            <person name="Xu P."/>
            <person name="Wang S."/>
            <person name="Scheerlinck J.P."/>
            <person name="Hofmann A."/>
            <person name="Sternberg P.W."/>
            <person name="Wang J."/>
            <person name="Gasser R.B."/>
        </authorList>
    </citation>
    <scope>NUCLEOTIDE SEQUENCE [LARGE SCALE GENOMIC DNA]</scope>
    <source>
        <strain evidence="1">DCEP-RM93M</strain>
    </source>
</reference>
<dbReference type="InterPro" id="IPR053164">
    <property type="entry name" value="IS1016-like_transposase"/>
</dbReference>
<name>A0A085MMK5_9BILA</name>
<protein>
    <recommendedName>
        <fullName evidence="3">Transposase zinc-ribbon domain-containing protein</fullName>
    </recommendedName>
</protein>
<proteinExistence type="predicted"/>
<dbReference type="AlphaFoldDB" id="A0A085MMK5"/>
<dbReference type="PANTHER" id="PTHR47163:SF2">
    <property type="entry name" value="SI:DKEY-17M8.2"/>
    <property type="match status" value="1"/>
</dbReference>
<evidence type="ECO:0000313" key="2">
    <source>
        <dbReference type="Proteomes" id="UP000030764"/>
    </source>
</evidence>
<organism evidence="1 2">
    <name type="scientific">Trichuris suis</name>
    <name type="common">pig whipworm</name>
    <dbReference type="NCBI Taxonomy" id="68888"/>
    <lineage>
        <taxon>Eukaryota</taxon>
        <taxon>Metazoa</taxon>
        <taxon>Ecdysozoa</taxon>
        <taxon>Nematoda</taxon>
        <taxon>Enoplea</taxon>
        <taxon>Dorylaimia</taxon>
        <taxon>Trichinellida</taxon>
        <taxon>Trichuridae</taxon>
        <taxon>Trichuris</taxon>
    </lineage>
</organism>
<sequence>MSLRWYFLNIRDEESAAAFLRERGVFHQHRSCPSCHHDMQLCSRGPTVCPQWKCRNSPCRRRVSARQATWFAGSRRRLSLEKAIGVIVAWSIQLSSLKFCKTQLGLNESTTVRWNRHLRSVAAQAVGEVSHPIGGPSKTVELYEILLCRRKYNRGRPYGRRQWVFGGRCRETGAPTFVRNNRTGRDCFVAKRAHRQRCGTHRSALPLHLCELMWRRRLTPGEDEFDRIVHDIATLHPPV</sequence>
<dbReference type="Proteomes" id="UP000030764">
    <property type="component" value="Unassembled WGS sequence"/>
</dbReference>
<keyword evidence="2" id="KW-1185">Reference proteome</keyword>